<dbReference type="InterPro" id="IPR013766">
    <property type="entry name" value="Thioredoxin_domain"/>
</dbReference>
<keyword evidence="3" id="KW-1185">Reference proteome</keyword>
<feature type="domain" description="Thioredoxin" evidence="1">
    <location>
        <begin position="7"/>
        <end position="152"/>
    </location>
</feature>
<sequence length="429" mass="48811">MPKFFIILIVSLSSAFITKAQDKGGIQFLHGLSWDQVKEKAKSENKYIFLDGFTTWCAPCRAMEKNVLSQKATGDFFNSRFLNIKVQFDVTKADNNEVKNWYKDAEAIQKDYLVNSYPTYLFFNPNGELVHRIAGGSPTPEEFITMAKDALNPGSQYYMLKKQYESGVKRDPEFLRSFIRAAEVAHENKAIPDIVNDYLITQTDQLTDENLRIISIGTSKTSDRGFNILKNNRAKADAVLGVGKSGEIIRGVLTDEIVVPFLRNGGHVERHGPMLMYTGEINNNPDWKVLKEKLDKQYPEFSDEVTMAAMPLYCQFKNDWPKYAEYAASFINKYGHRLSGDTLNSYAWDILINLNDEKCLETATAWSKLSLSGRNEKNPGFLFTYASLLYKSGKREDAISVQKDLVKLSNKNEGYLQVLNKMEKGEKVF</sequence>
<dbReference type="PROSITE" id="PS51352">
    <property type="entry name" value="THIOREDOXIN_2"/>
    <property type="match status" value="1"/>
</dbReference>
<dbReference type="RefSeq" id="WP_109416037.1">
    <property type="nucleotide sequence ID" value="NZ_QEAS01000009.1"/>
</dbReference>
<dbReference type="Gene3D" id="3.40.30.10">
    <property type="entry name" value="Glutaredoxin"/>
    <property type="match status" value="1"/>
</dbReference>
<reference evidence="2 3" key="1">
    <citation type="submission" date="2018-04" db="EMBL/GenBank/DDBJ databases">
        <title>Pedobacter chongqingensis sp. nov., isolated from a rottenly hemp rope.</title>
        <authorList>
            <person name="Cai Y."/>
        </authorList>
    </citation>
    <scope>NUCLEOTIDE SEQUENCE [LARGE SCALE GENOMIC DNA]</scope>
    <source>
        <strain evidence="2 3">FJ4-8</strain>
    </source>
</reference>
<dbReference type="OrthoDB" id="120730at2"/>
<name>A0A2U2PG43_9SPHI</name>
<accession>A0A2U2PG43</accession>
<dbReference type="Proteomes" id="UP000245647">
    <property type="component" value="Unassembled WGS sequence"/>
</dbReference>
<comment type="caution">
    <text evidence="2">The sequence shown here is derived from an EMBL/GenBank/DDBJ whole genome shotgun (WGS) entry which is preliminary data.</text>
</comment>
<proteinExistence type="predicted"/>
<dbReference type="EMBL" id="QEAS01000009">
    <property type="protein sequence ID" value="PWG80330.1"/>
    <property type="molecule type" value="Genomic_DNA"/>
</dbReference>
<evidence type="ECO:0000259" key="1">
    <source>
        <dbReference type="PROSITE" id="PS51352"/>
    </source>
</evidence>
<dbReference type="Pfam" id="PF13098">
    <property type="entry name" value="Thioredoxin_2"/>
    <property type="match status" value="1"/>
</dbReference>
<dbReference type="AlphaFoldDB" id="A0A2U2PG43"/>
<gene>
    <name evidence="2" type="ORF">DDR33_12005</name>
</gene>
<protein>
    <recommendedName>
        <fullName evidence="1">Thioredoxin domain-containing protein</fullName>
    </recommendedName>
</protein>
<dbReference type="SUPFAM" id="SSF52833">
    <property type="entry name" value="Thioredoxin-like"/>
    <property type="match status" value="1"/>
</dbReference>
<organism evidence="2 3">
    <name type="scientific">Pararcticibacter amylolyticus</name>
    <dbReference type="NCBI Taxonomy" id="2173175"/>
    <lineage>
        <taxon>Bacteria</taxon>
        <taxon>Pseudomonadati</taxon>
        <taxon>Bacteroidota</taxon>
        <taxon>Sphingobacteriia</taxon>
        <taxon>Sphingobacteriales</taxon>
        <taxon>Sphingobacteriaceae</taxon>
        <taxon>Pararcticibacter</taxon>
    </lineage>
</organism>
<dbReference type="InterPro" id="IPR012336">
    <property type="entry name" value="Thioredoxin-like_fold"/>
</dbReference>
<dbReference type="InterPro" id="IPR036249">
    <property type="entry name" value="Thioredoxin-like_sf"/>
</dbReference>
<evidence type="ECO:0000313" key="3">
    <source>
        <dbReference type="Proteomes" id="UP000245647"/>
    </source>
</evidence>
<evidence type="ECO:0000313" key="2">
    <source>
        <dbReference type="EMBL" id="PWG80330.1"/>
    </source>
</evidence>